<dbReference type="Proteomes" id="UP001374579">
    <property type="component" value="Unassembled WGS sequence"/>
</dbReference>
<name>A0AAN9B4Y8_9CAEN</name>
<gene>
    <name evidence="2" type="ORF">V1264_002995</name>
</gene>
<sequence length="289" mass="30145">MTTKMIATRGDGVMRCCVVLLLLLLGVTSGQTQCNQKMTECSSLLSNIATELTPLATPPYNATALDTACSSARQTMTNCVREANESCSGQPEMLGNLTTLVTSLDFFCGPALICQLKATACQAALLEVLPTGPPSGTGSETTGGVDMLPQLCPLYEQASQCLQALTATDKCREVEAVKNMTSAFAMATSGCAAVTGGQACPQSSACFSAFMPAAESAGQCSAMQTYVGCLSGLKGTCTFDESKITLTDLQSLTTSVCKGKVPLPFLFNALSLVLHKAKVKPLRIQGRTK</sequence>
<feature type="chain" id="PRO_5042837124" evidence="1">
    <location>
        <begin position="31"/>
        <end position="289"/>
    </location>
</feature>
<evidence type="ECO:0000313" key="3">
    <source>
        <dbReference type="Proteomes" id="UP001374579"/>
    </source>
</evidence>
<keyword evidence="3" id="KW-1185">Reference proteome</keyword>
<dbReference type="EMBL" id="JBAMIC010000012">
    <property type="protein sequence ID" value="KAK7098759.1"/>
    <property type="molecule type" value="Genomic_DNA"/>
</dbReference>
<evidence type="ECO:0000313" key="2">
    <source>
        <dbReference type="EMBL" id="KAK7098759.1"/>
    </source>
</evidence>
<reference evidence="2 3" key="1">
    <citation type="submission" date="2024-02" db="EMBL/GenBank/DDBJ databases">
        <title>Chromosome-scale genome assembly of the rough periwinkle Littorina saxatilis.</title>
        <authorList>
            <person name="De Jode A."/>
            <person name="Faria R."/>
            <person name="Formenti G."/>
            <person name="Sims Y."/>
            <person name="Smith T.P."/>
            <person name="Tracey A."/>
            <person name="Wood J.M.D."/>
            <person name="Zagrodzka Z.B."/>
            <person name="Johannesson K."/>
            <person name="Butlin R.K."/>
            <person name="Leder E.H."/>
        </authorList>
    </citation>
    <scope>NUCLEOTIDE SEQUENCE [LARGE SCALE GENOMIC DNA]</scope>
    <source>
        <strain evidence="2">Snail1</strain>
        <tissue evidence="2">Muscle</tissue>
    </source>
</reference>
<evidence type="ECO:0000256" key="1">
    <source>
        <dbReference type="SAM" id="SignalP"/>
    </source>
</evidence>
<accession>A0AAN9B4Y8</accession>
<organism evidence="2 3">
    <name type="scientific">Littorina saxatilis</name>
    <dbReference type="NCBI Taxonomy" id="31220"/>
    <lineage>
        <taxon>Eukaryota</taxon>
        <taxon>Metazoa</taxon>
        <taxon>Spiralia</taxon>
        <taxon>Lophotrochozoa</taxon>
        <taxon>Mollusca</taxon>
        <taxon>Gastropoda</taxon>
        <taxon>Caenogastropoda</taxon>
        <taxon>Littorinimorpha</taxon>
        <taxon>Littorinoidea</taxon>
        <taxon>Littorinidae</taxon>
        <taxon>Littorina</taxon>
    </lineage>
</organism>
<protein>
    <submittedName>
        <fullName evidence="2">Uncharacterized protein</fullName>
    </submittedName>
</protein>
<comment type="caution">
    <text evidence="2">The sequence shown here is derived from an EMBL/GenBank/DDBJ whole genome shotgun (WGS) entry which is preliminary data.</text>
</comment>
<feature type="signal peptide" evidence="1">
    <location>
        <begin position="1"/>
        <end position="30"/>
    </location>
</feature>
<proteinExistence type="predicted"/>
<dbReference type="AlphaFoldDB" id="A0AAN9B4Y8"/>
<keyword evidence="1" id="KW-0732">Signal</keyword>